<accession>A0A4Y5TY45</accession>
<sequence length="68" mass="8034">MTEYGKECLSGYINALVRAERLMRESEHDMWMVEEVNDLYNISMHLREALSQVTEGMSQKMYDKQQEG</sequence>
<reference evidence="1 2" key="1">
    <citation type="submission" date="2019-04" db="EMBL/GenBank/DDBJ databases">
        <title>Nine Novel Phages from a Plateau Lake in Southwest China Provide Insights into Aeromonas Phage Diversity.</title>
        <authorList>
            <person name="Xiao W."/>
            <person name="Bai M."/>
            <person name="Wang Y."/>
            <person name="Cui X."/>
        </authorList>
    </citation>
    <scope>NUCLEOTIDE SEQUENCE [LARGE SCALE GENOMIC DNA]</scope>
</reference>
<name>A0A4Y5TY45_9CAUD</name>
<keyword evidence="2" id="KW-1185">Reference proteome</keyword>
<evidence type="ECO:0000313" key="1">
    <source>
        <dbReference type="EMBL" id="QDB73945.1"/>
    </source>
</evidence>
<evidence type="ECO:0000313" key="2">
    <source>
        <dbReference type="Proteomes" id="UP000316128"/>
    </source>
</evidence>
<proteinExistence type="predicted"/>
<gene>
    <name evidence="1" type="ORF">2L372D_031</name>
</gene>
<dbReference type="EMBL" id="MK804893">
    <property type="protein sequence ID" value="QDB73945.1"/>
    <property type="molecule type" value="Genomic_DNA"/>
</dbReference>
<organism evidence="1 2">
    <name type="scientific">Aeromonas phage 2L372D</name>
    <dbReference type="NCBI Taxonomy" id="2588097"/>
    <lineage>
        <taxon>Viruses</taxon>
        <taxon>Duplodnaviria</taxon>
        <taxon>Heunggongvirae</taxon>
        <taxon>Uroviricota</taxon>
        <taxon>Caudoviricetes</taxon>
        <taxon>Plateaulakevirus</taxon>
        <taxon>Plateaulakevirus pv2L372D</taxon>
    </lineage>
</organism>
<protein>
    <submittedName>
        <fullName evidence="1">Uncharacterized protein</fullName>
    </submittedName>
</protein>
<dbReference type="Proteomes" id="UP000316128">
    <property type="component" value="Segment"/>
</dbReference>